<dbReference type="Gene3D" id="2.170.130.10">
    <property type="entry name" value="TonB-dependent receptor, plug domain"/>
    <property type="match status" value="1"/>
</dbReference>
<dbReference type="GO" id="GO:0009279">
    <property type="term" value="C:cell outer membrane"/>
    <property type="evidence" value="ECO:0007669"/>
    <property type="project" value="UniProtKB-SubCell"/>
</dbReference>
<keyword evidence="7 8" id="KW-0998">Cell outer membrane</keyword>
<comment type="similarity">
    <text evidence="8 9">Belongs to the TonB-dependent receptor family.</text>
</comment>
<reference evidence="12 13" key="1">
    <citation type="submission" date="2016-10" db="EMBL/GenBank/DDBJ databases">
        <authorList>
            <person name="de Groot N.N."/>
        </authorList>
    </citation>
    <scope>NUCLEOTIDE SEQUENCE [LARGE SCALE GENOMIC DNA]</scope>
    <source>
        <strain evidence="12 13">DSM 25383</strain>
    </source>
</reference>
<evidence type="ECO:0000259" key="10">
    <source>
        <dbReference type="Pfam" id="PF00593"/>
    </source>
</evidence>
<dbReference type="Gene3D" id="2.40.170.20">
    <property type="entry name" value="TonB-dependent receptor, beta-barrel domain"/>
    <property type="match status" value="1"/>
</dbReference>
<keyword evidence="2 8" id="KW-0813">Transport</keyword>
<evidence type="ECO:0000256" key="8">
    <source>
        <dbReference type="PROSITE-ProRule" id="PRU01360"/>
    </source>
</evidence>
<protein>
    <submittedName>
        <fullName evidence="12">TonB-linked outer membrane protein, SusC/RagA family</fullName>
    </submittedName>
</protein>
<comment type="subcellular location">
    <subcellularLocation>
        <location evidence="1 8">Cell outer membrane</location>
        <topology evidence="1 8">Multi-pass membrane protein</topology>
    </subcellularLocation>
</comment>
<dbReference type="EMBL" id="FNRI01000001">
    <property type="protein sequence ID" value="SDZ91003.1"/>
    <property type="molecule type" value="Genomic_DNA"/>
</dbReference>
<dbReference type="Proteomes" id="UP000183253">
    <property type="component" value="Unassembled WGS sequence"/>
</dbReference>
<evidence type="ECO:0000256" key="5">
    <source>
        <dbReference type="ARBA" id="ARBA00023077"/>
    </source>
</evidence>
<dbReference type="PROSITE" id="PS52016">
    <property type="entry name" value="TONB_DEPENDENT_REC_3"/>
    <property type="match status" value="1"/>
</dbReference>
<evidence type="ECO:0000256" key="2">
    <source>
        <dbReference type="ARBA" id="ARBA00022448"/>
    </source>
</evidence>
<feature type="domain" description="TonB-dependent receptor-like beta-barrel" evidence="10">
    <location>
        <begin position="340"/>
        <end position="837"/>
    </location>
</feature>
<organism evidence="12 13">
    <name type="scientific">Alistipes timonensis JC136</name>
    <dbReference type="NCBI Taxonomy" id="1033731"/>
    <lineage>
        <taxon>Bacteria</taxon>
        <taxon>Pseudomonadati</taxon>
        <taxon>Bacteroidota</taxon>
        <taxon>Bacteroidia</taxon>
        <taxon>Bacteroidales</taxon>
        <taxon>Rikenellaceae</taxon>
        <taxon>Alistipes</taxon>
    </lineage>
</organism>
<dbReference type="NCBIfam" id="TIGR04057">
    <property type="entry name" value="SusC_RagA_signa"/>
    <property type="match status" value="1"/>
</dbReference>
<dbReference type="InterPro" id="IPR039426">
    <property type="entry name" value="TonB-dep_rcpt-like"/>
</dbReference>
<dbReference type="Pfam" id="PF07715">
    <property type="entry name" value="Plug"/>
    <property type="match status" value="1"/>
</dbReference>
<gene>
    <name evidence="12" type="ORF">SAMN05444145_10111</name>
</gene>
<keyword evidence="13" id="KW-1185">Reference proteome</keyword>
<dbReference type="Pfam" id="PF00593">
    <property type="entry name" value="TonB_dep_Rec_b-barrel"/>
    <property type="match status" value="1"/>
</dbReference>
<evidence type="ECO:0000256" key="6">
    <source>
        <dbReference type="ARBA" id="ARBA00023136"/>
    </source>
</evidence>
<proteinExistence type="inferred from homology"/>
<dbReference type="STRING" id="1033731.SAMN05444145_10111"/>
<evidence type="ECO:0000313" key="12">
    <source>
        <dbReference type="EMBL" id="SDZ91003.1"/>
    </source>
</evidence>
<evidence type="ECO:0000256" key="1">
    <source>
        <dbReference type="ARBA" id="ARBA00004571"/>
    </source>
</evidence>
<evidence type="ECO:0000259" key="11">
    <source>
        <dbReference type="Pfam" id="PF07715"/>
    </source>
</evidence>
<dbReference type="InterPro" id="IPR036942">
    <property type="entry name" value="Beta-barrel_TonB_sf"/>
</dbReference>
<evidence type="ECO:0000256" key="4">
    <source>
        <dbReference type="ARBA" id="ARBA00022692"/>
    </source>
</evidence>
<dbReference type="InterPro" id="IPR023997">
    <property type="entry name" value="TonB-dep_OMP_SusC/RagA_CS"/>
</dbReference>
<keyword evidence="4 8" id="KW-0812">Transmembrane</keyword>
<sequence>MTVVGYGSGSKIGTTIGSVAKVKAEALENKPTPNVADALQGKVAGLAVYTDSGEPSSATSIRLHGAGSISAGVAPLIVLDGVPVSTSIFTSLNSNDIESINTLKDASATSIYGSRAANGVIYIVTKRGRRNEDIDIVVRAQYGISQPATSKYEVMSSSEVAAYQLEYNLINQAKYDEIMASGVNTNWRDYYYKSNAPVYQVDLSISGGSEKTAYYISGSYMNKEGTAPGSGLERYSFRSDINVYARDWLKFGANVTMSFDSRQLAYTEINSVYNAAFMSQLSLPYESPYDENGKEKETISGYPNPNYMRKTHPSGGKNLALHGNAYIQITPVKNLNIKSVFGTDAYAYWSDSYALASYFKGLNNGTVSRAHQNGGTFTSTNTVDYNFDFSNPDHKLYLLAGQEGIRSDALTFSAQRSGQIRDELMLLSAGVGTPGVADNKSSYVFNSWFGRAEYSYADKYVFDASVRRDASSRFGRNNRSGIFYAFGAMWDLGKERFLTGNSVLSGLKLKVSYGTQGNAEISNYAHISHLSTTAYGDKVGLYNGSEGNPDLGWETQKLFTVAVNVEFIDRIRFEAEFYNRATDDLLMDVPVPATSGYLSQPKNVGAMVNRGIDLTLNVDIYRTRDWYVGFNATFNYNRNKITRLFDGLTEYALSRAGICYTIGHDSSEFYMQKYMGVNPDNGAPRWEIIDPETGERGLTEDYNKATMQLLGKTYMAPYTGGFGVNAGWKGISFSADFSWNYGKYLVNNMLTFLENPSLAPAFNRSKRLLHAWKEPGDITDIPRQDMNYATQFDSSILEDASFLRLKNLTISYDFPKKLIQKSGFLSGVKIYFVGRNLLTATKYTGYDPEVDTNISLGDYPNTREFMGGIQLTF</sequence>
<dbReference type="InterPro" id="IPR012910">
    <property type="entry name" value="Plug_dom"/>
</dbReference>
<accession>A0A1H3WV56</accession>
<dbReference type="SUPFAM" id="SSF56935">
    <property type="entry name" value="Porins"/>
    <property type="match status" value="1"/>
</dbReference>
<evidence type="ECO:0000256" key="7">
    <source>
        <dbReference type="ARBA" id="ARBA00023237"/>
    </source>
</evidence>
<dbReference type="InterPro" id="IPR023996">
    <property type="entry name" value="TonB-dep_OMP_SusC/RagA"/>
</dbReference>
<keyword evidence="3 8" id="KW-1134">Transmembrane beta strand</keyword>
<dbReference type="AlphaFoldDB" id="A0A1H3WV56"/>
<evidence type="ECO:0000256" key="3">
    <source>
        <dbReference type="ARBA" id="ARBA00022452"/>
    </source>
</evidence>
<dbReference type="NCBIfam" id="TIGR04056">
    <property type="entry name" value="OMP_RagA_SusC"/>
    <property type="match status" value="1"/>
</dbReference>
<feature type="domain" description="TonB-dependent receptor plug" evidence="11">
    <location>
        <begin position="14"/>
        <end position="120"/>
    </location>
</feature>
<dbReference type="InterPro" id="IPR000531">
    <property type="entry name" value="Beta-barrel_TonB"/>
</dbReference>
<keyword evidence="5 9" id="KW-0798">TonB box</keyword>
<keyword evidence="6 8" id="KW-0472">Membrane</keyword>
<name>A0A1H3WV56_9BACT</name>
<evidence type="ECO:0000256" key="9">
    <source>
        <dbReference type="RuleBase" id="RU003357"/>
    </source>
</evidence>
<dbReference type="InterPro" id="IPR037066">
    <property type="entry name" value="Plug_dom_sf"/>
</dbReference>
<evidence type="ECO:0000313" key="13">
    <source>
        <dbReference type="Proteomes" id="UP000183253"/>
    </source>
</evidence>